<keyword evidence="2" id="KW-1185">Reference proteome</keyword>
<evidence type="ECO:0000313" key="1">
    <source>
        <dbReference type="EMBL" id="KNZ40172.1"/>
    </source>
</evidence>
<dbReference type="Proteomes" id="UP000036873">
    <property type="component" value="Unassembled WGS sequence"/>
</dbReference>
<gene>
    <name evidence="1" type="ORF">AKG39_19015</name>
</gene>
<reference evidence="2" key="1">
    <citation type="submission" date="2015-07" db="EMBL/GenBank/DDBJ databases">
        <title>Draft genome sequence of Acetobacterium bakii DSM 8293, a potential psychrophilic chemical producer through syngas fermentation.</title>
        <authorList>
            <person name="Song Y."/>
            <person name="Hwang S."/>
            <person name="Cho B.-K."/>
        </authorList>
    </citation>
    <scope>NUCLEOTIDE SEQUENCE [LARGE SCALE GENOMIC DNA]</scope>
    <source>
        <strain evidence="2">DSM 8239</strain>
    </source>
</reference>
<dbReference type="STRING" id="52689.AKG39_19015"/>
<dbReference type="RefSeq" id="WP_207642518.1">
    <property type="nucleotide sequence ID" value="NZ_LGYO01000080.1"/>
</dbReference>
<accession>A0A0L6TVR1</accession>
<evidence type="ECO:0000313" key="2">
    <source>
        <dbReference type="Proteomes" id="UP000036873"/>
    </source>
</evidence>
<name>A0A0L6TVR1_9FIRM</name>
<protein>
    <submittedName>
        <fullName evidence="1">Uncharacterized protein</fullName>
    </submittedName>
</protein>
<comment type="caution">
    <text evidence="1">The sequence shown here is derived from an EMBL/GenBank/DDBJ whole genome shotgun (WGS) entry which is preliminary data.</text>
</comment>
<sequence>SGEIVSCEAGSEAHGSFVITYIFFKFRFLKIFSFRGFRDIIKIESSFGNDFATIKQNPYKAGFYFF</sequence>
<organism evidence="1 2">
    <name type="scientific">Acetobacterium bakii</name>
    <dbReference type="NCBI Taxonomy" id="52689"/>
    <lineage>
        <taxon>Bacteria</taxon>
        <taxon>Bacillati</taxon>
        <taxon>Bacillota</taxon>
        <taxon>Clostridia</taxon>
        <taxon>Eubacteriales</taxon>
        <taxon>Eubacteriaceae</taxon>
        <taxon>Acetobacterium</taxon>
    </lineage>
</organism>
<proteinExistence type="predicted"/>
<dbReference type="EMBL" id="LGYO01000080">
    <property type="protein sequence ID" value="KNZ40172.1"/>
    <property type="molecule type" value="Genomic_DNA"/>
</dbReference>
<feature type="non-terminal residue" evidence="1">
    <location>
        <position position="1"/>
    </location>
</feature>
<dbReference type="AlphaFoldDB" id="A0A0L6TVR1"/>